<proteinExistence type="predicted"/>
<comment type="caution">
    <text evidence="1">The sequence shown here is derived from an EMBL/GenBank/DDBJ whole genome shotgun (WGS) entry which is preliminary data.</text>
</comment>
<reference evidence="1" key="1">
    <citation type="submission" date="2020-08" db="EMBL/GenBank/DDBJ databases">
        <title>Genomic Encyclopedia of Type Strains, Phase IV (KMG-IV): sequencing the most valuable type-strain genomes for metagenomic binning, comparative biology and taxonomic classification.</title>
        <authorList>
            <person name="Goeker M."/>
        </authorList>
    </citation>
    <scope>NUCLEOTIDE SEQUENCE [LARGE SCALE GENOMIC DNA]</scope>
    <source>
        <strain evidence="1">DSM 105720</strain>
    </source>
</reference>
<organism evidence="1 2">
    <name type="scientific">Bacteroides reticulotermitis</name>
    <dbReference type="NCBI Taxonomy" id="1133319"/>
    <lineage>
        <taxon>Bacteria</taxon>
        <taxon>Pseudomonadati</taxon>
        <taxon>Bacteroidota</taxon>
        <taxon>Bacteroidia</taxon>
        <taxon>Bacteroidales</taxon>
        <taxon>Bacteroidaceae</taxon>
        <taxon>Bacteroides</taxon>
    </lineage>
</organism>
<keyword evidence="2" id="KW-1185">Reference proteome</keyword>
<sequence length="84" mass="9775">MLDLNILENKLNEALENETIKSMTDWIIKRKAKSLSSFVGETENYTQMDVLSYGFSVKYTVHKERYSSNMRNNIYLTEDLLSAS</sequence>
<dbReference type="AlphaFoldDB" id="A0A840CV83"/>
<dbReference type="Proteomes" id="UP000560658">
    <property type="component" value="Unassembled WGS sequence"/>
</dbReference>
<name>A0A840CV83_9BACE</name>
<evidence type="ECO:0000313" key="1">
    <source>
        <dbReference type="EMBL" id="MBB4043790.1"/>
    </source>
</evidence>
<gene>
    <name evidence="1" type="ORF">GGR06_001576</name>
</gene>
<evidence type="ECO:0000313" key="2">
    <source>
        <dbReference type="Proteomes" id="UP000560658"/>
    </source>
</evidence>
<accession>A0A840CV83</accession>
<protein>
    <submittedName>
        <fullName evidence="1">Uncharacterized protein</fullName>
    </submittedName>
</protein>
<dbReference type="EMBL" id="JACIER010000005">
    <property type="protein sequence ID" value="MBB4043790.1"/>
    <property type="molecule type" value="Genomic_DNA"/>
</dbReference>
<dbReference type="RefSeq" id="WP_044161459.1">
    <property type="nucleotide sequence ID" value="NZ_JACIER010000005.1"/>
</dbReference>